<dbReference type="GO" id="GO:0008252">
    <property type="term" value="F:nucleotidase activity"/>
    <property type="evidence" value="ECO:0007669"/>
    <property type="project" value="TreeGrafter"/>
</dbReference>
<dbReference type="Pfam" id="PF00702">
    <property type="entry name" value="Hydrolase"/>
    <property type="match status" value="1"/>
</dbReference>
<dbReference type="SUPFAM" id="SSF56784">
    <property type="entry name" value="HAD-like"/>
    <property type="match status" value="1"/>
</dbReference>
<evidence type="ECO:0000313" key="2">
    <source>
        <dbReference type="Proteomes" id="UP000321548"/>
    </source>
</evidence>
<dbReference type="EMBL" id="VDUY01000004">
    <property type="protein sequence ID" value="TXL65392.1"/>
    <property type="molecule type" value="Genomic_DNA"/>
</dbReference>
<dbReference type="PANTHER" id="PTHR47438:SF1">
    <property type="entry name" value="PHOSPHATE METABOLISM PROTEIN 8-RELATED"/>
    <property type="match status" value="1"/>
</dbReference>
<accession>A0A5C8NWF5</accession>
<dbReference type="Gene3D" id="3.40.50.1000">
    <property type="entry name" value="HAD superfamily/HAD-like"/>
    <property type="match status" value="1"/>
</dbReference>
<dbReference type="InterPro" id="IPR023214">
    <property type="entry name" value="HAD_sf"/>
</dbReference>
<proteinExistence type="predicted"/>
<dbReference type="SFLD" id="SFLDG01132">
    <property type="entry name" value="C1.5.3:_5'-Nucleotidase_Like"/>
    <property type="match status" value="1"/>
</dbReference>
<dbReference type="PANTHER" id="PTHR47438">
    <property type="entry name" value="PHOSPHATE METABOLISM PROTEIN 8-RELATED"/>
    <property type="match status" value="1"/>
</dbReference>
<name>A0A5C8NWF5_9BURK</name>
<dbReference type="OrthoDB" id="8558420at2"/>
<dbReference type="Gene3D" id="1.10.150.450">
    <property type="match status" value="1"/>
</dbReference>
<gene>
    <name evidence="1" type="ORF">FHP08_11450</name>
</gene>
<dbReference type="NCBIfam" id="TIGR01993">
    <property type="entry name" value="Pyr-5-nucltdase"/>
    <property type="match status" value="1"/>
</dbReference>
<keyword evidence="2" id="KW-1185">Reference proteome</keyword>
<dbReference type="InterPro" id="IPR006439">
    <property type="entry name" value="HAD-SF_hydro_IA"/>
</dbReference>
<dbReference type="InterPro" id="IPR052791">
    <property type="entry name" value="SSM1_domain"/>
</dbReference>
<organism evidence="1 2">
    <name type="scientific">Zeimonas arvi</name>
    <dbReference type="NCBI Taxonomy" id="2498847"/>
    <lineage>
        <taxon>Bacteria</taxon>
        <taxon>Pseudomonadati</taxon>
        <taxon>Pseudomonadota</taxon>
        <taxon>Betaproteobacteria</taxon>
        <taxon>Burkholderiales</taxon>
        <taxon>Burkholderiaceae</taxon>
        <taxon>Zeimonas</taxon>
    </lineage>
</organism>
<dbReference type="SFLD" id="SFLDG01129">
    <property type="entry name" value="C1.5:_HAD__Beta-PGM__Phosphata"/>
    <property type="match status" value="1"/>
</dbReference>
<dbReference type="SFLD" id="SFLDS00003">
    <property type="entry name" value="Haloacid_Dehalogenase"/>
    <property type="match status" value="1"/>
</dbReference>
<dbReference type="AlphaFoldDB" id="A0A5C8NWF5"/>
<protein>
    <submittedName>
        <fullName evidence="1">Pyrimidine 5'-nucleotidase</fullName>
    </submittedName>
</protein>
<dbReference type="InterPro" id="IPR010237">
    <property type="entry name" value="Pyr-5-nucltdase"/>
</dbReference>
<dbReference type="InterPro" id="IPR036412">
    <property type="entry name" value="HAD-like_sf"/>
</dbReference>
<dbReference type="GO" id="GO:0009166">
    <property type="term" value="P:nucleotide catabolic process"/>
    <property type="evidence" value="ECO:0007669"/>
    <property type="project" value="TreeGrafter"/>
</dbReference>
<reference evidence="1 2" key="1">
    <citation type="submission" date="2019-06" db="EMBL/GenBank/DDBJ databases">
        <title>Quisquiliibacterium sp. nov., isolated from a maize field.</title>
        <authorList>
            <person name="Lin S.-Y."/>
            <person name="Tsai C.-F."/>
            <person name="Young C.-C."/>
        </authorList>
    </citation>
    <scope>NUCLEOTIDE SEQUENCE [LARGE SCALE GENOMIC DNA]</scope>
    <source>
        <strain evidence="1 2">CC-CFT501</strain>
    </source>
</reference>
<dbReference type="RefSeq" id="WP_147704587.1">
    <property type="nucleotide sequence ID" value="NZ_VDUY01000004.1"/>
</dbReference>
<dbReference type="GO" id="GO:0006206">
    <property type="term" value="P:pyrimidine nucleobase metabolic process"/>
    <property type="evidence" value="ECO:0007669"/>
    <property type="project" value="TreeGrafter"/>
</dbReference>
<dbReference type="NCBIfam" id="TIGR01509">
    <property type="entry name" value="HAD-SF-IA-v3"/>
    <property type="match status" value="1"/>
</dbReference>
<dbReference type="Proteomes" id="UP000321548">
    <property type="component" value="Unassembled WGS sequence"/>
</dbReference>
<evidence type="ECO:0000313" key="1">
    <source>
        <dbReference type="EMBL" id="TXL65392.1"/>
    </source>
</evidence>
<comment type="caution">
    <text evidence="1">The sequence shown here is derived from an EMBL/GenBank/DDBJ whole genome shotgun (WGS) entry which is preliminary data.</text>
</comment>
<sequence>MSTVWLLDLDNTLHDAMPVVFPRINLAMTEYVARTVGLPHEEASELRVHYWRKYGATLLGMVRHHGVDPRDFLRETHPFPDIHRIVRRDHRLVQAVRRLKGRRVIVTNAPMHYAARVVDALGIGRLVDGLVTIESMKFAGRIQPKPSKAMLRRLAARLRVPPHRCVLVEDSVENLDSARAVGMRTVLVTGIGHGHRHPAERPRAGLGRRMDVQVQSFEHLPRKAVRTPHRAR</sequence>